<evidence type="ECO:0000256" key="1">
    <source>
        <dbReference type="SAM" id="Phobius"/>
    </source>
</evidence>
<protein>
    <submittedName>
        <fullName evidence="2">Uncharacterized protein</fullName>
    </submittedName>
</protein>
<feature type="transmembrane region" description="Helical" evidence="1">
    <location>
        <begin position="5"/>
        <end position="24"/>
    </location>
</feature>
<keyword evidence="1" id="KW-1133">Transmembrane helix</keyword>
<dbReference type="EMBL" id="CP113864">
    <property type="protein sequence ID" value="WAM31930.1"/>
    <property type="molecule type" value="Genomic_DNA"/>
</dbReference>
<dbReference type="RefSeq" id="WP_045165432.1">
    <property type="nucleotide sequence ID" value="NZ_CP113864.1"/>
</dbReference>
<dbReference type="Proteomes" id="UP001164745">
    <property type="component" value="Chromosome"/>
</dbReference>
<reference evidence="2" key="1">
    <citation type="submission" date="2022-12" db="EMBL/GenBank/DDBJ databases">
        <authorList>
            <person name="Bing R.G."/>
            <person name="Willard D.J."/>
            <person name="Manesh M.J.H."/>
            <person name="Laemthong T."/>
            <person name="Crosby J.R."/>
            <person name="Kelly R.M."/>
        </authorList>
    </citation>
    <scope>NUCLEOTIDE SEQUENCE</scope>
    <source>
        <strain evidence="2">DSM 8991</strain>
    </source>
</reference>
<evidence type="ECO:0000313" key="2">
    <source>
        <dbReference type="EMBL" id="WAM31930.1"/>
    </source>
</evidence>
<proteinExistence type="predicted"/>
<sequence length="144" mass="15990">MKKTVYIFAFLAIVYEICVGTLLILKKENISLSEYWGWGLSVIGVVAFLGLLSGIFGGKKLLNILTINIFTVIIINIISAMFTPVILTEDVKQRLLKEAMQKNMELNLGNNFGNVISSIMLYSVIVALLSFLGFKIGAILRKRS</sequence>
<feature type="transmembrane region" description="Helical" evidence="1">
    <location>
        <begin position="64"/>
        <end position="87"/>
    </location>
</feature>
<organism evidence="2 3">
    <name type="scientific">Caldicellulosiruptor naganoensis</name>
    <dbReference type="NCBI Taxonomy" id="29324"/>
    <lineage>
        <taxon>Bacteria</taxon>
        <taxon>Bacillati</taxon>
        <taxon>Bacillota</taxon>
        <taxon>Bacillota incertae sedis</taxon>
        <taxon>Caldicellulosiruptorales</taxon>
        <taxon>Caldicellulosiruptoraceae</taxon>
        <taxon>Caldicellulosiruptor</taxon>
    </lineage>
</organism>
<evidence type="ECO:0000313" key="3">
    <source>
        <dbReference type="Proteomes" id="UP001164745"/>
    </source>
</evidence>
<gene>
    <name evidence="2" type="ORF">OTJ99_000415</name>
</gene>
<name>A0ABY7BGH7_9FIRM</name>
<feature type="transmembrane region" description="Helical" evidence="1">
    <location>
        <begin position="36"/>
        <end position="57"/>
    </location>
</feature>
<feature type="transmembrane region" description="Helical" evidence="1">
    <location>
        <begin position="112"/>
        <end position="134"/>
    </location>
</feature>
<keyword evidence="1" id="KW-0472">Membrane</keyword>
<keyword evidence="1" id="KW-0812">Transmembrane</keyword>
<accession>A0ABY7BGH7</accession>
<keyword evidence="3" id="KW-1185">Reference proteome</keyword>